<dbReference type="RefSeq" id="XP_019033944.1">
    <property type="nucleotide sequence ID" value="XM_019174137.1"/>
</dbReference>
<evidence type="ECO:0000313" key="3">
    <source>
        <dbReference type="Proteomes" id="UP000094819"/>
    </source>
</evidence>
<dbReference type="PANTHER" id="PTHR31240">
    <property type="entry name" value="MATERNAL EFFECT EMBRYO ARREST 18"/>
    <property type="match status" value="1"/>
</dbReference>
<keyword evidence="3" id="KW-1185">Reference proteome</keyword>
<dbReference type="SUPFAM" id="SSF142338">
    <property type="entry name" value="CofD-like"/>
    <property type="match status" value="1"/>
</dbReference>
<gene>
    <name evidence="2" type="ORF">L198_01981</name>
</gene>
<protein>
    <submittedName>
        <fullName evidence="2">Uncharacterized protein</fullName>
    </submittedName>
</protein>
<feature type="region of interest" description="Disordered" evidence="1">
    <location>
        <begin position="258"/>
        <end position="285"/>
    </location>
</feature>
<dbReference type="Proteomes" id="UP000094819">
    <property type="component" value="Unassembled WGS sequence"/>
</dbReference>
<reference evidence="2 3" key="1">
    <citation type="submission" date="2016-06" db="EMBL/GenBank/DDBJ databases">
        <title>Evolution of pathogenesis and genome organization in the Tremellales.</title>
        <authorList>
            <person name="Cuomo C."/>
            <person name="Litvintseva A."/>
            <person name="Heitman J."/>
            <person name="Chen Y."/>
            <person name="Sun S."/>
            <person name="Springer D."/>
            <person name="Dromer F."/>
            <person name="Young S."/>
            <person name="Zeng Q."/>
            <person name="Chapman S."/>
            <person name="Gujja S."/>
            <person name="Saif S."/>
            <person name="Birren B."/>
        </authorList>
    </citation>
    <scope>NUCLEOTIDE SEQUENCE [LARGE SCALE GENOMIC DNA]</scope>
    <source>
        <strain evidence="2 3">CBS 7118</strain>
    </source>
</reference>
<dbReference type="AlphaFoldDB" id="A0A1E3JWQ0"/>
<evidence type="ECO:0000256" key="1">
    <source>
        <dbReference type="SAM" id="MobiDB-lite"/>
    </source>
</evidence>
<dbReference type="EMBL" id="AWGH01000004">
    <property type="protein sequence ID" value="ODO05289.1"/>
    <property type="molecule type" value="Genomic_DNA"/>
</dbReference>
<feature type="compositionally biased region" description="Low complexity" evidence="1">
    <location>
        <begin position="260"/>
        <end position="277"/>
    </location>
</feature>
<sequence length="542" mass="59190">MSSPLINSHSVTPSNHQDNSQDSAISDSPTSEHSHRLPHPEPHLGDNNQAKEPSYLIISGGTGANSIAGAFGHSPSFVLPVSDDGGSSSEILRCFGGPSIGDIRSRLSRLIPVSSHPSTKAEKERVAIYNLMAFRFPSESEEKAVRDMWMEIVEGKSELWDGIGEDKKECLRAFLVHFETQCLKRAHKRFSFRNFSLGNGFLTGARDLFGSLPSAIFLFKSIAGVAEGVQVIPVINTNQTVTIAAQLTNSTTLVGQCAISHPSPNPSSSTTTSAHTPIHGSHSPAALPIVHPILRSHLRRDSRTFDTPDASAPPTRGHSHDRLADGKEEGSDNEGKQGSNLEYKKGEEEVPLEAKVERVFYINLYGQEIYPDPNHDFIDALHQRDVLVYSCGSLWTSIVPCLALKGLAGQIASSRTLRAKVLLLNSANDRETTDYAASEYVATILAMLRHYDKPKRNRVRDQLLPAPEWKAENLISHVIYLEGGNVPIDEGQITQSGIQMVCVPSEIHGARQGDVPMFSNEAVQWAMAKVLEGLSQETETLN</sequence>
<organism evidence="2 3">
    <name type="scientific">Cryptococcus wingfieldii CBS 7118</name>
    <dbReference type="NCBI Taxonomy" id="1295528"/>
    <lineage>
        <taxon>Eukaryota</taxon>
        <taxon>Fungi</taxon>
        <taxon>Dikarya</taxon>
        <taxon>Basidiomycota</taxon>
        <taxon>Agaricomycotina</taxon>
        <taxon>Tremellomycetes</taxon>
        <taxon>Tremellales</taxon>
        <taxon>Cryptococcaceae</taxon>
        <taxon>Cryptococcus</taxon>
    </lineage>
</organism>
<feature type="compositionally biased region" description="Polar residues" evidence="1">
    <location>
        <begin position="1"/>
        <end position="29"/>
    </location>
</feature>
<comment type="caution">
    <text evidence="2">The sequence shown here is derived from an EMBL/GenBank/DDBJ whole genome shotgun (WGS) entry which is preliminary data.</text>
</comment>
<dbReference type="Pfam" id="PF01933">
    <property type="entry name" value="CofD"/>
    <property type="match status" value="1"/>
</dbReference>
<feature type="region of interest" description="Disordered" evidence="1">
    <location>
        <begin position="1"/>
        <end position="50"/>
    </location>
</feature>
<feature type="compositionally biased region" description="Basic and acidic residues" evidence="1">
    <location>
        <begin position="318"/>
        <end position="335"/>
    </location>
</feature>
<accession>A0A1E3JWQ0</accession>
<dbReference type="InterPro" id="IPR002882">
    <property type="entry name" value="CofD"/>
</dbReference>
<dbReference type="GO" id="GO:0043743">
    <property type="term" value="F:LPPG:FO 2-phospho-L-lactate transferase activity"/>
    <property type="evidence" value="ECO:0007669"/>
    <property type="project" value="InterPro"/>
</dbReference>
<evidence type="ECO:0000313" key="2">
    <source>
        <dbReference type="EMBL" id="ODO05289.1"/>
    </source>
</evidence>
<dbReference type="InterPro" id="IPR038136">
    <property type="entry name" value="CofD-like_dom_sf"/>
</dbReference>
<feature type="compositionally biased region" description="Basic and acidic residues" evidence="1">
    <location>
        <begin position="30"/>
        <end position="44"/>
    </location>
</feature>
<proteinExistence type="predicted"/>
<dbReference type="GeneID" id="30191194"/>
<name>A0A1E3JWQ0_9TREE</name>
<feature type="region of interest" description="Disordered" evidence="1">
    <location>
        <begin position="303"/>
        <end position="346"/>
    </location>
</feature>
<dbReference type="OrthoDB" id="10267139at2759"/>
<dbReference type="PANTHER" id="PTHR31240:SF0">
    <property type="entry name" value="MATERNAL EFFECT EMBRYO ARREST 18"/>
    <property type="match status" value="1"/>
</dbReference>
<dbReference type="Gene3D" id="3.40.50.10680">
    <property type="entry name" value="CofD-like domains"/>
    <property type="match status" value="1"/>
</dbReference>